<feature type="transmembrane region" description="Helical" evidence="1">
    <location>
        <begin position="52"/>
        <end position="72"/>
    </location>
</feature>
<reference evidence="3" key="2">
    <citation type="submission" date="2015-01" db="EMBL/GenBank/DDBJ databases">
        <title>Evolutionary Origins and Diversification of the Mycorrhizal Mutualists.</title>
        <authorList>
            <consortium name="DOE Joint Genome Institute"/>
            <consortium name="Mycorrhizal Genomics Consortium"/>
            <person name="Kohler A."/>
            <person name="Kuo A."/>
            <person name="Nagy L.G."/>
            <person name="Floudas D."/>
            <person name="Copeland A."/>
            <person name="Barry K.W."/>
            <person name="Cichocki N."/>
            <person name="Veneault-Fourrey C."/>
            <person name="LaButti K."/>
            <person name="Lindquist E.A."/>
            <person name="Lipzen A."/>
            <person name="Lundell T."/>
            <person name="Morin E."/>
            <person name="Murat C."/>
            <person name="Riley R."/>
            <person name="Ohm R."/>
            <person name="Sun H."/>
            <person name="Tunlid A."/>
            <person name="Henrissat B."/>
            <person name="Grigoriev I.V."/>
            <person name="Hibbett D.S."/>
            <person name="Martin F."/>
        </authorList>
    </citation>
    <scope>NUCLEOTIDE SEQUENCE [LARGE SCALE GENOMIC DNA]</scope>
    <source>
        <strain evidence="3">Marx 270</strain>
    </source>
</reference>
<name>A0A0C3JYR9_PISTI</name>
<keyword evidence="1" id="KW-0472">Membrane</keyword>
<dbReference type="HOGENOM" id="CLU_097608_0_0_1"/>
<sequence length="254" mass="27925">MALLGPLVNAFSLHSQKARDPAPTATYEYVVQENFNIYGSGGIFAGNGAPTLIVAFLAIGIFTVATAVAFSWKRRLDVRRLAVGRPVRTRRRNPATVWVKPILWDIWAQTNWSMGDQGTMWENIVPLAAVPKSNLVDPATVQESGDREMLRAVSSTVKCHYPALSPPLPLPPASKKGRPPHLPIKRTSIQIAVTIAMPTLSTSVPSRYATLLGERRERMNANEELVEFCIGTMEIPLRRVKAQARSGTGWRGTT</sequence>
<dbReference type="Proteomes" id="UP000054217">
    <property type="component" value="Unassembled WGS sequence"/>
</dbReference>
<evidence type="ECO:0000313" key="3">
    <source>
        <dbReference type="Proteomes" id="UP000054217"/>
    </source>
</evidence>
<dbReference type="OrthoDB" id="2972750at2759"/>
<organism evidence="2 3">
    <name type="scientific">Pisolithus tinctorius Marx 270</name>
    <dbReference type="NCBI Taxonomy" id="870435"/>
    <lineage>
        <taxon>Eukaryota</taxon>
        <taxon>Fungi</taxon>
        <taxon>Dikarya</taxon>
        <taxon>Basidiomycota</taxon>
        <taxon>Agaricomycotina</taxon>
        <taxon>Agaricomycetes</taxon>
        <taxon>Agaricomycetidae</taxon>
        <taxon>Boletales</taxon>
        <taxon>Sclerodermatineae</taxon>
        <taxon>Pisolithaceae</taxon>
        <taxon>Pisolithus</taxon>
    </lineage>
</organism>
<keyword evidence="1" id="KW-1133">Transmembrane helix</keyword>
<gene>
    <name evidence="2" type="ORF">M404DRAFT_992549</name>
</gene>
<dbReference type="InParanoid" id="A0A0C3JYR9"/>
<dbReference type="AlphaFoldDB" id="A0A0C3JYR9"/>
<protein>
    <submittedName>
        <fullName evidence="2">Uncharacterized protein</fullName>
    </submittedName>
</protein>
<keyword evidence="1" id="KW-0812">Transmembrane</keyword>
<evidence type="ECO:0000256" key="1">
    <source>
        <dbReference type="SAM" id="Phobius"/>
    </source>
</evidence>
<accession>A0A0C3JYR9</accession>
<keyword evidence="3" id="KW-1185">Reference proteome</keyword>
<evidence type="ECO:0000313" key="2">
    <source>
        <dbReference type="EMBL" id="KIO14283.1"/>
    </source>
</evidence>
<proteinExistence type="predicted"/>
<dbReference type="EMBL" id="KN831945">
    <property type="protein sequence ID" value="KIO14283.1"/>
    <property type="molecule type" value="Genomic_DNA"/>
</dbReference>
<reference evidence="2 3" key="1">
    <citation type="submission" date="2014-04" db="EMBL/GenBank/DDBJ databases">
        <authorList>
            <consortium name="DOE Joint Genome Institute"/>
            <person name="Kuo A."/>
            <person name="Kohler A."/>
            <person name="Costa M.D."/>
            <person name="Nagy L.G."/>
            <person name="Floudas D."/>
            <person name="Copeland A."/>
            <person name="Barry K.W."/>
            <person name="Cichocki N."/>
            <person name="Veneault-Fourrey C."/>
            <person name="LaButti K."/>
            <person name="Lindquist E.A."/>
            <person name="Lipzen A."/>
            <person name="Lundell T."/>
            <person name="Morin E."/>
            <person name="Murat C."/>
            <person name="Sun H."/>
            <person name="Tunlid A."/>
            <person name="Henrissat B."/>
            <person name="Grigoriev I.V."/>
            <person name="Hibbett D.S."/>
            <person name="Martin F."/>
            <person name="Nordberg H.P."/>
            <person name="Cantor M.N."/>
            <person name="Hua S.X."/>
        </authorList>
    </citation>
    <scope>NUCLEOTIDE SEQUENCE [LARGE SCALE GENOMIC DNA]</scope>
    <source>
        <strain evidence="2 3">Marx 270</strain>
    </source>
</reference>